<dbReference type="Gene3D" id="3.30.70.270">
    <property type="match status" value="1"/>
</dbReference>
<dbReference type="Pfam" id="PF01590">
    <property type="entry name" value="GAF"/>
    <property type="match status" value="1"/>
</dbReference>
<dbReference type="Pfam" id="PF00990">
    <property type="entry name" value="GGDEF"/>
    <property type="match status" value="1"/>
</dbReference>
<feature type="domain" description="GGDEF" evidence="1">
    <location>
        <begin position="374"/>
        <end position="505"/>
    </location>
</feature>
<dbReference type="SMART" id="SM00065">
    <property type="entry name" value="GAF"/>
    <property type="match status" value="2"/>
</dbReference>
<dbReference type="SUPFAM" id="SSF55073">
    <property type="entry name" value="Nucleotide cyclase"/>
    <property type="match status" value="1"/>
</dbReference>
<dbReference type="PROSITE" id="PS50887">
    <property type="entry name" value="GGDEF"/>
    <property type="match status" value="1"/>
</dbReference>
<reference evidence="2" key="1">
    <citation type="submission" date="2022-07" db="EMBL/GenBank/DDBJ databases">
        <title>Complete Genome Sequence of the Radioresistant Bacterium Deinococcus aetherius ST0316, Isolated from the Air Dust collected in Lower Stratosphere above Japan.</title>
        <authorList>
            <person name="Satoh K."/>
            <person name="Hagiwara K."/>
            <person name="Katsumata K."/>
            <person name="Kubo A."/>
            <person name="Yokobori S."/>
            <person name="Yamagishi A."/>
            <person name="Oono Y."/>
            <person name="Narumi I."/>
        </authorList>
    </citation>
    <scope>NUCLEOTIDE SEQUENCE</scope>
    <source>
        <strain evidence="2">ST0316</strain>
    </source>
</reference>
<evidence type="ECO:0000313" key="2">
    <source>
        <dbReference type="EMBL" id="BDP42969.1"/>
    </source>
</evidence>
<dbReference type="InterPro" id="IPR000160">
    <property type="entry name" value="GGDEF_dom"/>
</dbReference>
<dbReference type="InterPro" id="IPR043128">
    <property type="entry name" value="Rev_trsase/Diguanyl_cyclase"/>
</dbReference>
<dbReference type="CDD" id="cd01949">
    <property type="entry name" value="GGDEF"/>
    <property type="match status" value="1"/>
</dbReference>
<keyword evidence="3" id="KW-1185">Reference proteome</keyword>
<dbReference type="RefSeq" id="WP_264775640.1">
    <property type="nucleotide sequence ID" value="NZ_AP026560.1"/>
</dbReference>
<dbReference type="InterPro" id="IPR029787">
    <property type="entry name" value="Nucleotide_cyclase"/>
</dbReference>
<proteinExistence type="predicted"/>
<evidence type="ECO:0000259" key="1">
    <source>
        <dbReference type="PROSITE" id="PS50887"/>
    </source>
</evidence>
<name>A0ABM8AGZ0_9DEIO</name>
<dbReference type="NCBIfam" id="TIGR00254">
    <property type="entry name" value="GGDEF"/>
    <property type="match status" value="1"/>
</dbReference>
<dbReference type="SUPFAM" id="SSF55781">
    <property type="entry name" value="GAF domain-like"/>
    <property type="match status" value="2"/>
</dbReference>
<dbReference type="SMART" id="SM00267">
    <property type="entry name" value="GGDEF"/>
    <property type="match status" value="1"/>
</dbReference>
<accession>A0ABM8AGZ0</accession>
<dbReference type="InterPro" id="IPR029016">
    <property type="entry name" value="GAF-like_dom_sf"/>
</dbReference>
<dbReference type="Gene3D" id="3.30.450.40">
    <property type="match status" value="2"/>
</dbReference>
<dbReference type="PANTHER" id="PTHR43102:SF2">
    <property type="entry name" value="GAF DOMAIN-CONTAINING PROTEIN"/>
    <property type="match status" value="1"/>
</dbReference>
<dbReference type="EMBL" id="AP026560">
    <property type="protein sequence ID" value="BDP42969.1"/>
    <property type="molecule type" value="Genomic_DNA"/>
</dbReference>
<dbReference type="PANTHER" id="PTHR43102">
    <property type="entry name" value="SLR1143 PROTEIN"/>
    <property type="match status" value="1"/>
</dbReference>
<sequence>MSTSSPPSESERLAALHEYLGLDRLPGEAFDRITALAAQVLDVPYAALNFLGEDWQFTVASHGADLAGLVSPRDEVPCSLTVLRQGPVVIEDLGADPRFSHHPEVGPGSAVGVRMYAGAPLVTAGGQPIGTLCVFDTRVRALGERERGVLVTLAGLVMDELDLRLTARELTRARDHARTLRDLAELMHEPQGPEETAGRALALLHARMRLDWSGLLRLTPGGPEVLRDHAEGRGAAYRAVMRGAVPLEGTALWAATLRHEHVFVDDCTAPPTTLPHLFAAGLRSAAWLHLRDGPDGNPYVLALARLGEPAGWSPGERGLLEAAARSVGVALERAEHVRELERAALTDALTGLGNRRALDEALDEATRLHAEAGAGYVLAVVDLDGMKRVNDTQGHASGDDLLRSFALALRAPDVTAYRLGGDEYALLQMASGGGAAARQQLAALVEEAARQVRSQGYPADASVGVAAVPGDARDATAALRTADTRMYAQKRERVRDREGREGKEG</sequence>
<organism evidence="2 3">
    <name type="scientific">Deinococcus aetherius</name>
    <dbReference type="NCBI Taxonomy" id="200252"/>
    <lineage>
        <taxon>Bacteria</taxon>
        <taxon>Thermotogati</taxon>
        <taxon>Deinococcota</taxon>
        <taxon>Deinococci</taxon>
        <taxon>Deinococcales</taxon>
        <taxon>Deinococcaceae</taxon>
        <taxon>Deinococcus</taxon>
    </lineage>
</organism>
<dbReference type="Proteomes" id="UP001064971">
    <property type="component" value="Chromosome"/>
</dbReference>
<protein>
    <submittedName>
        <fullName evidence="2">Diguanylate cyclase</fullName>
    </submittedName>
</protein>
<gene>
    <name evidence="2" type="ORF">DAETH_29380</name>
</gene>
<dbReference type="InterPro" id="IPR003018">
    <property type="entry name" value="GAF"/>
</dbReference>
<evidence type="ECO:0000313" key="3">
    <source>
        <dbReference type="Proteomes" id="UP001064971"/>
    </source>
</evidence>